<accession>A0ABW8AQC2</accession>
<reference evidence="2 3" key="1">
    <citation type="submission" date="2024-10" db="EMBL/GenBank/DDBJ databases">
        <title>The Natural Products Discovery Center: Release of the First 8490 Sequenced Strains for Exploring Actinobacteria Biosynthetic Diversity.</title>
        <authorList>
            <person name="Kalkreuter E."/>
            <person name="Kautsar S.A."/>
            <person name="Yang D."/>
            <person name="Bader C.D."/>
            <person name="Teijaro C.N."/>
            <person name="Fluegel L."/>
            <person name="Davis C.M."/>
            <person name="Simpson J.R."/>
            <person name="Lauterbach L."/>
            <person name="Steele A.D."/>
            <person name="Gui C."/>
            <person name="Meng S."/>
            <person name="Li G."/>
            <person name="Viehrig K."/>
            <person name="Ye F."/>
            <person name="Su P."/>
            <person name="Kiefer A.F."/>
            <person name="Nichols A."/>
            <person name="Cepeda A.J."/>
            <person name="Yan W."/>
            <person name="Fan B."/>
            <person name="Jiang Y."/>
            <person name="Adhikari A."/>
            <person name="Zheng C.-J."/>
            <person name="Schuster L."/>
            <person name="Cowan T.M."/>
            <person name="Smanski M.J."/>
            <person name="Chevrette M.G."/>
            <person name="De Carvalho L.P.S."/>
            <person name="Shen B."/>
        </authorList>
    </citation>
    <scope>NUCLEOTIDE SEQUENCE [LARGE SCALE GENOMIC DNA]</scope>
    <source>
        <strain evidence="2 3">NPDC049639</strain>
    </source>
</reference>
<evidence type="ECO:0000259" key="1">
    <source>
        <dbReference type="Pfam" id="PF01636"/>
    </source>
</evidence>
<dbReference type="Pfam" id="PF01636">
    <property type="entry name" value="APH"/>
    <property type="match status" value="1"/>
</dbReference>
<protein>
    <submittedName>
        <fullName evidence="2">Phosphotransferase</fullName>
    </submittedName>
</protein>
<evidence type="ECO:0000313" key="3">
    <source>
        <dbReference type="Proteomes" id="UP001612915"/>
    </source>
</evidence>
<dbReference type="InterPro" id="IPR011009">
    <property type="entry name" value="Kinase-like_dom_sf"/>
</dbReference>
<feature type="domain" description="Aminoglycoside phosphotransferase" evidence="1">
    <location>
        <begin position="44"/>
        <end position="250"/>
    </location>
</feature>
<dbReference type="Gene3D" id="3.90.1200.10">
    <property type="match status" value="1"/>
</dbReference>
<organism evidence="2 3">
    <name type="scientific">Spongisporangium articulatum</name>
    <dbReference type="NCBI Taxonomy" id="3362603"/>
    <lineage>
        <taxon>Bacteria</taxon>
        <taxon>Bacillati</taxon>
        <taxon>Actinomycetota</taxon>
        <taxon>Actinomycetes</taxon>
        <taxon>Kineosporiales</taxon>
        <taxon>Kineosporiaceae</taxon>
        <taxon>Spongisporangium</taxon>
    </lineage>
</organism>
<keyword evidence="3" id="KW-1185">Reference proteome</keyword>
<dbReference type="InterPro" id="IPR002575">
    <property type="entry name" value="Aminoglycoside_PTrfase"/>
</dbReference>
<gene>
    <name evidence="2" type="ORF">ACIB24_14710</name>
</gene>
<evidence type="ECO:0000313" key="2">
    <source>
        <dbReference type="EMBL" id="MFI7588318.1"/>
    </source>
</evidence>
<proteinExistence type="predicted"/>
<name>A0ABW8AQC2_9ACTN</name>
<sequence>MPAARSDLALAALASAAVHGMEPVRVQAVEATADDVDAALIEDNLNRTWVVRAPRTAAAGMRLDAEAELTAGLVSWLPFGLPQVEGSAPLPGGGRAIVHRQLPGRPLQPPQLLHRPGLATALGGAVAAIHDLPGRLIEEAGLPIYGAEEFRLRRLAELDRAAGTGRVPPALLQRWEQAVEEIGAWRFVPCVVHGDLVGENVLTEGDRVTGVVEWSEARVGDPADDFAWLSIGPAEPTLDAVLAGYTAASTEPPDPFLRRRARLSAEFALARWLLHGVSTDDAAIVDDAAQMLADLEAGLDEAPW</sequence>
<dbReference type="SUPFAM" id="SSF56112">
    <property type="entry name" value="Protein kinase-like (PK-like)"/>
    <property type="match status" value="1"/>
</dbReference>
<dbReference type="Proteomes" id="UP001612915">
    <property type="component" value="Unassembled WGS sequence"/>
</dbReference>
<comment type="caution">
    <text evidence="2">The sequence shown here is derived from an EMBL/GenBank/DDBJ whole genome shotgun (WGS) entry which is preliminary data.</text>
</comment>
<dbReference type="EMBL" id="JBITLV010000004">
    <property type="protein sequence ID" value="MFI7588318.1"/>
    <property type="molecule type" value="Genomic_DNA"/>
</dbReference>
<dbReference type="RefSeq" id="WP_398281662.1">
    <property type="nucleotide sequence ID" value="NZ_JBITLV010000004.1"/>
</dbReference>